<feature type="domain" description="HTH cro/C1-type" evidence="2">
    <location>
        <begin position="17"/>
        <end position="71"/>
    </location>
</feature>
<dbReference type="CDD" id="cd02209">
    <property type="entry name" value="cupin_XRE_C"/>
    <property type="match status" value="1"/>
</dbReference>
<reference evidence="3 4" key="1">
    <citation type="submission" date="2023-11" db="EMBL/GenBank/DDBJ databases">
        <title>30 novel species of actinomycetes from the DSMZ collection.</title>
        <authorList>
            <person name="Nouioui I."/>
        </authorList>
    </citation>
    <scope>NUCLEOTIDE SEQUENCE [LARGE SCALE GENOMIC DNA]</scope>
    <source>
        <strain evidence="3 4">DSM 41524</strain>
    </source>
</reference>
<dbReference type="Proteomes" id="UP001354709">
    <property type="component" value="Unassembled WGS sequence"/>
</dbReference>
<dbReference type="RefSeq" id="WP_330815717.1">
    <property type="nucleotide sequence ID" value="NZ_JAZBJO010000047.1"/>
</dbReference>
<dbReference type="InterPro" id="IPR010982">
    <property type="entry name" value="Lambda_DNA-bd_dom_sf"/>
</dbReference>
<name>A0ABU7QAF3_9ACTN</name>
<sequence>MDLITDDDVLDAVGPRLRALRRDRGITLADLAARTGVSESTLSRLESGQRRPTLELLLPLARIHDVPLDDLVGAPRTGDPRIHLKPIRRFGMTFVPLSRRPGGVHAFKMIIPAGPAPLEPTPQTHEGFEWLYVLNGRLRLVIGERDLTLPPGEAAEFDTSLPHWLGSADGGVVELLILFGLQGIRAHVRSDPHRPSRAESRC</sequence>
<dbReference type="SUPFAM" id="SSF51182">
    <property type="entry name" value="RmlC-like cupins"/>
    <property type="match status" value="1"/>
</dbReference>
<accession>A0ABU7QAF3</accession>
<proteinExistence type="predicted"/>
<evidence type="ECO:0000313" key="4">
    <source>
        <dbReference type="Proteomes" id="UP001354709"/>
    </source>
</evidence>
<gene>
    <name evidence="3" type="ORF">V2J94_42230</name>
</gene>
<evidence type="ECO:0000259" key="2">
    <source>
        <dbReference type="PROSITE" id="PS50943"/>
    </source>
</evidence>
<dbReference type="InterPro" id="IPR001387">
    <property type="entry name" value="Cro/C1-type_HTH"/>
</dbReference>
<evidence type="ECO:0000256" key="1">
    <source>
        <dbReference type="ARBA" id="ARBA00023125"/>
    </source>
</evidence>
<dbReference type="Gene3D" id="2.60.120.10">
    <property type="entry name" value="Jelly Rolls"/>
    <property type="match status" value="1"/>
</dbReference>
<evidence type="ECO:0000313" key="3">
    <source>
        <dbReference type="EMBL" id="MEE4598385.1"/>
    </source>
</evidence>
<dbReference type="InterPro" id="IPR011051">
    <property type="entry name" value="RmlC_Cupin_sf"/>
</dbReference>
<dbReference type="InterPro" id="IPR014710">
    <property type="entry name" value="RmlC-like_jellyroll"/>
</dbReference>
<dbReference type="EMBL" id="JAZBJO010000047">
    <property type="protein sequence ID" value="MEE4598385.1"/>
    <property type="molecule type" value="Genomic_DNA"/>
</dbReference>
<dbReference type="SUPFAM" id="SSF47413">
    <property type="entry name" value="lambda repressor-like DNA-binding domains"/>
    <property type="match status" value="1"/>
</dbReference>
<dbReference type="Pfam" id="PF07883">
    <property type="entry name" value="Cupin_2"/>
    <property type="match status" value="1"/>
</dbReference>
<comment type="caution">
    <text evidence="3">The sequence shown here is derived from an EMBL/GenBank/DDBJ whole genome shotgun (WGS) entry which is preliminary data.</text>
</comment>
<dbReference type="Gene3D" id="1.10.260.40">
    <property type="entry name" value="lambda repressor-like DNA-binding domains"/>
    <property type="match status" value="1"/>
</dbReference>
<dbReference type="InterPro" id="IPR013096">
    <property type="entry name" value="Cupin_2"/>
</dbReference>
<dbReference type="PANTHER" id="PTHR46797:SF1">
    <property type="entry name" value="METHYLPHOSPHONATE SYNTHASE"/>
    <property type="match status" value="1"/>
</dbReference>
<dbReference type="Pfam" id="PF01381">
    <property type="entry name" value="HTH_3"/>
    <property type="match status" value="1"/>
</dbReference>
<dbReference type="InterPro" id="IPR050807">
    <property type="entry name" value="TransReg_Diox_bact_type"/>
</dbReference>
<keyword evidence="1" id="KW-0238">DNA-binding</keyword>
<protein>
    <submittedName>
        <fullName evidence="3">XRE family transcriptional regulator</fullName>
    </submittedName>
</protein>
<keyword evidence="4" id="KW-1185">Reference proteome</keyword>
<organism evidence="3 4">
    <name type="scientific">Streptomyces asiaticus subsp. ignotus</name>
    <dbReference type="NCBI Taxonomy" id="3098222"/>
    <lineage>
        <taxon>Bacteria</taxon>
        <taxon>Bacillati</taxon>
        <taxon>Actinomycetota</taxon>
        <taxon>Actinomycetes</taxon>
        <taxon>Kitasatosporales</taxon>
        <taxon>Streptomycetaceae</taxon>
        <taxon>Streptomyces</taxon>
        <taxon>Streptomyces violaceusniger group</taxon>
    </lineage>
</organism>
<dbReference type="SMART" id="SM00530">
    <property type="entry name" value="HTH_XRE"/>
    <property type="match status" value="1"/>
</dbReference>
<dbReference type="PANTHER" id="PTHR46797">
    <property type="entry name" value="HTH-TYPE TRANSCRIPTIONAL REGULATOR"/>
    <property type="match status" value="1"/>
</dbReference>
<dbReference type="PROSITE" id="PS50943">
    <property type="entry name" value="HTH_CROC1"/>
    <property type="match status" value="1"/>
</dbReference>
<dbReference type="CDD" id="cd00093">
    <property type="entry name" value="HTH_XRE"/>
    <property type="match status" value="1"/>
</dbReference>